<evidence type="ECO:0000259" key="1">
    <source>
        <dbReference type="Pfam" id="PF22975"/>
    </source>
</evidence>
<proteinExistence type="predicted"/>
<organism evidence="2 3">
    <name type="scientific">Dibothriocephalus latus</name>
    <name type="common">Fish tapeworm</name>
    <name type="synonym">Diphyllobothrium latum</name>
    <dbReference type="NCBI Taxonomy" id="60516"/>
    <lineage>
        <taxon>Eukaryota</taxon>
        <taxon>Metazoa</taxon>
        <taxon>Spiralia</taxon>
        <taxon>Lophotrochozoa</taxon>
        <taxon>Platyhelminthes</taxon>
        <taxon>Cestoda</taxon>
        <taxon>Eucestoda</taxon>
        <taxon>Diphyllobothriidea</taxon>
        <taxon>Diphyllobothriidae</taxon>
        <taxon>Dibothriocephalus</taxon>
    </lineage>
</organism>
<reference evidence="2 3" key="1">
    <citation type="submission" date="2018-11" db="EMBL/GenBank/DDBJ databases">
        <authorList>
            <consortium name="Pathogen Informatics"/>
        </authorList>
    </citation>
    <scope>NUCLEOTIDE SEQUENCE [LARGE SCALE GENOMIC DNA]</scope>
</reference>
<evidence type="ECO:0000313" key="3">
    <source>
        <dbReference type="Proteomes" id="UP000281553"/>
    </source>
</evidence>
<dbReference type="InterPro" id="IPR055093">
    <property type="entry name" value="EPS8_2nd"/>
</dbReference>
<protein>
    <recommendedName>
        <fullName evidence="1">EPS8 spectrin-like domain-containing protein</fullName>
    </recommendedName>
</protein>
<dbReference type="Pfam" id="PF22975">
    <property type="entry name" value="EPS8_2nd"/>
    <property type="match status" value="1"/>
</dbReference>
<evidence type="ECO:0000313" key="2">
    <source>
        <dbReference type="EMBL" id="VDK87589.1"/>
    </source>
</evidence>
<gene>
    <name evidence="2" type="ORF">DILT_LOCUS4042</name>
</gene>
<sequence length="131" mass="14771">MPPPTSAVVNHVKNIRKGINLMSELHNELPDPKIVNLGNCFLESMSWLMGVAVSRQFPHIHDRLIKSVWLPTFTDQSVQFLQNYLDEKNKTFLKSLGPAWNQEGCVAMEADMLVFTLGDGFADDETGRKVL</sequence>
<accession>A0A3P6TW73</accession>
<keyword evidence="3" id="KW-1185">Reference proteome</keyword>
<name>A0A3P6TW73_DIBLA</name>
<dbReference type="OrthoDB" id="10423725at2759"/>
<feature type="domain" description="EPS8 spectrin-like" evidence="1">
    <location>
        <begin position="2"/>
        <end position="103"/>
    </location>
</feature>
<dbReference type="Proteomes" id="UP000281553">
    <property type="component" value="Unassembled WGS sequence"/>
</dbReference>
<dbReference type="AlphaFoldDB" id="A0A3P6TW73"/>
<dbReference type="EMBL" id="UYRU01044735">
    <property type="protein sequence ID" value="VDK87589.1"/>
    <property type="molecule type" value="Genomic_DNA"/>
</dbReference>